<dbReference type="Pfam" id="PF00696">
    <property type="entry name" value="AA_kinase"/>
    <property type="match status" value="1"/>
</dbReference>
<feature type="domain" description="Aspartate/glutamate/uridylate kinase" evidence="5">
    <location>
        <begin position="7"/>
        <end position="297"/>
    </location>
</feature>
<dbReference type="PRINTS" id="PR01469">
    <property type="entry name" value="CARBMTKINASE"/>
</dbReference>
<dbReference type="PIRSF" id="PIRSF000723">
    <property type="entry name" value="Carbamate_kin"/>
    <property type="match status" value="1"/>
</dbReference>
<dbReference type="PANTHER" id="PTHR30409">
    <property type="entry name" value="CARBAMATE KINASE"/>
    <property type="match status" value="1"/>
</dbReference>
<sequence length="320" mass="34803">MTDLPRRLLVAIGGNATHPGNIRGTPQEQIVIAKATAQSLLPLMELDNELVVTHGNGPVVGKIHMRMALSRKRVSPMTLDICVAQSQGGIAYLLMQALENALREKGNPRHVVCLLTQVEVDPGDPAFRNPTKPIGFFYDEAEARAAGREMGWIMREDAGRGWRQVVPSPEPRHIVDISLVRAIMEHGDICIAGGGGGIPVVRGPKGERRGVEAVIDKDLTSALMAKVLGMEAFLILTEVRRAAIHWGTPRQREIERATPAQMRAWQREGHFPEGSMGPKVEAACRFVERGGKRAVIAHLEEAIPALRGKAGTHIVPEGSL</sequence>
<dbReference type="CDD" id="cd04235">
    <property type="entry name" value="AAK_CK"/>
    <property type="match status" value="1"/>
</dbReference>
<comment type="similarity">
    <text evidence="1 4">Belongs to the carbamate kinase family.</text>
</comment>
<dbReference type="EMBL" id="JACPUR010000030">
    <property type="protein sequence ID" value="MBI3128457.1"/>
    <property type="molecule type" value="Genomic_DNA"/>
</dbReference>
<reference evidence="6" key="1">
    <citation type="submission" date="2020-07" db="EMBL/GenBank/DDBJ databases">
        <title>Huge and variable diversity of episymbiotic CPR bacteria and DPANN archaea in groundwater ecosystems.</title>
        <authorList>
            <person name="He C.Y."/>
            <person name="Keren R."/>
            <person name="Whittaker M."/>
            <person name="Farag I.F."/>
            <person name="Doudna J."/>
            <person name="Cate J.H.D."/>
            <person name="Banfield J.F."/>
        </authorList>
    </citation>
    <scope>NUCLEOTIDE SEQUENCE</scope>
    <source>
        <strain evidence="6">NC_groundwater_763_Ag_S-0.2um_68_21</strain>
    </source>
</reference>
<dbReference type="SUPFAM" id="SSF53633">
    <property type="entry name" value="Carbamate kinase-like"/>
    <property type="match status" value="1"/>
</dbReference>
<name>A0A932MPB4_UNCTE</name>
<evidence type="ECO:0000256" key="1">
    <source>
        <dbReference type="ARBA" id="ARBA00011066"/>
    </source>
</evidence>
<dbReference type="InterPro" id="IPR001048">
    <property type="entry name" value="Asp/Glu/Uridylate_kinase"/>
</dbReference>
<proteinExistence type="inferred from homology"/>
<evidence type="ECO:0000259" key="5">
    <source>
        <dbReference type="Pfam" id="PF00696"/>
    </source>
</evidence>
<dbReference type="AlphaFoldDB" id="A0A932MPB4"/>
<dbReference type="GO" id="GO:0005829">
    <property type="term" value="C:cytosol"/>
    <property type="evidence" value="ECO:0007669"/>
    <property type="project" value="TreeGrafter"/>
</dbReference>
<evidence type="ECO:0000256" key="4">
    <source>
        <dbReference type="PIRNR" id="PIRNR000723"/>
    </source>
</evidence>
<gene>
    <name evidence="6" type="ORF">HYZ11_12700</name>
</gene>
<comment type="caution">
    <text evidence="6">The sequence shown here is derived from an EMBL/GenBank/DDBJ whole genome shotgun (WGS) entry which is preliminary data.</text>
</comment>
<dbReference type="NCBIfam" id="NF009007">
    <property type="entry name" value="PRK12352.1"/>
    <property type="match status" value="1"/>
</dbReference>
<dbReference type="InterPro" id="IPR036393">
    <property type="entry name" value="AceGlu_kinase-like_sf"/>
</dbReference>
<dbReference type="PANTHER" id="PTHR30409:SF1">
    <property type="entry name" value="CARBAMATE KINASE-RELATED"/>
    <property type="match status" value="1"/>
</dbReference>
<evidence type="ECO:0000256" key="3">
    <source>
        <dbReference type="ARBA" id="ARBA00022777"/>
    </source>
</evidence>
<keyword evidence="2 4" id="KW-0808">Transferase</keyword>
<dbReference type="GO" id="GO:0019546">
    <property type="term" value="P:L-arginine deiminase pathway"/>
    <property type="evidence" value="ECO:0007669"/>
    <property type="project" value="TreeGrafter"/>
</dbReference>
<evidence type="ECO:0000313" key="6">
    <source>
        <dbReference type="EMBL" id="MBI3128457.1"/>
    </source>
</evidence>
<keyword evidence="3 4" id="KW-0418">Kinase</keyword>
<evidence type="ECO:0000313" key="7">
    <source>
        <dbReference type="Proteomes" id="UP000782312"/>
    </source>
</evidence>
<dbReference type="Proteomes" id="UP000782312">
    <property type="component" value="Unassembled WGS sequence"/>
</dbReference>
<dbReference type="FunFam" id="3.40.1160.10:FF:000007">
    <property type="entry name" value="Carbamate kinase"/>
    <property type="match status" value="1"/>
</dbReference>
<dbReference type="Gene3D" id="3.40.1160.10">
    <property type="entry name" value="Acetylglutamate kinase-like"/>
    <property type="match status" value="1"/>
</dbReference>
<dbReference type="InterPro" id="IPR003964">
    <property type="entry name" value="Carb_kinase"/>
</dbReference>
<protein>
    <recommendedName>
        <fullName evidence="4">Carbamate kinase</fullName>
    </recommendedName>
</protein>
<evidence type="ECO:0000256" key="2">
    <source>
        <dbReference type="ARBA" id="ARBA00022679"/>
    </source>
</evidence>
<accession>A0A932MPB4</accession>
<dbReference type="GO" id="GO:0008804">
    <property type="term" value="F:carbamate kinase activity"/>
    <property type="evidence" value="ECO:0007669"/>
    <property type="project" value="InterPro"/>
</dbReference>
<organism evidence="6 7">
    <name type="scientific">Tectimicrobiota bacterium</name>
    <dbReference type="NCBI Taxonomy" id="2528274"/>
    <lineage>
        <taxon>Bacteria</taxon>
        <taxon>Pseudomonadati</taxon>
        <taxon>Nitrospinota/Tectimicrobiota group</taxon>
        <taxon>Candidatus Tectimicrobiota</taxon>
    </lineage>
</organism>